<organism evidence="11 12">
    <name type="scientific">Marinobacterium lutimaris</name>
    <dbReference type="NCBI Taxonomy" id="568106"/>
    <lineage>
        <taxon>Bacteria</taxon>
        <taxon>Pseudomonadati</taxon>
        <taxon>Pseudomonadota</taxon>
        <taxon>Gammaproteobacteria</taxon>
        <taxon>Oceanospirillales</taxon>
        <taxon>Oceanospirillaceae</taxon>
        <taxon>Marinobacterium</taxon>
    </lineage>
</organism>
<dbReference type="InterPro" id="IPR005861">
    <property type="entry name" value="HisP_aminotrans"/>
</dbReference>
<dbReference type="InterPro" id="IPR015421">
    <property type="entry name" value="PyrdxlP-dep_Trfase_major"/>
</dbReference>
<dbReference type="OrthoDB" id="9809616at2"/>
<dbReference type="Gene3D" id="3.90.1150.10">
    <property type="entry name" value="Aspartate Aminotransferase, domain 1"/>
    <property type="match status" value="1"/>
</dbReference>
<protein>
    <recommendedName>
        <fullName evidence="9">Histidinol-phosphate aminotransferase</fullName>
        <ecNumber evidence="9">2.6.1.9</ecNumber>
    </recommendedName>
    <alternativeName>
        <fullName evidence="9">Imidazole acetol-phosphate transaminase</fullName>
    </alternativeName>
</protein>
<evidence type="ECO:0000256" key="1">
    <source>
        <dbReference type="ARBA" id="ARBA00001933"/>
    </source>
</evidence>
<dbReference type="InterPro" id="IPR050106">
    <property type="entry name" value="HistidinolP_aminotransfase"/>
</dbReference>
<evidence type="ECO:0000256" key="5">
    <source>
        <dbReference type="ARBA" id="ARBA00022576"/>
    </source>
</evidence>
<dbReference type="InterPro" id="IPR004839">
    <property type="entry name" value="Aminotransferase_I/II_large"/>
</dbReference>
<dbReference type="Proteomes" id="UP000236745">
    <property type="component" value="Unassembled WGS sequence"/>
</dbReference>
<keyword evidence="5 9" id="KW-0032">Aminotransferase</keyword>
<comment type="cofactor">
    <cofactor evidence="1 9">
        <name>pyridoxal 5'-phosphate</name>
        <dbReference type="ChEBI" id="CHEBI:597326"/>
    </cofactor>
</comment>
<feature type="domain" description="Aminotransferase class I/classII large" evidence="10">
    <location>
        <begin position="25"/>
        <end position="346"/>
    </location>
</feature>
<evidence type="ECO:0000256" key="4">
    <source>
        <dbReference type="ARBA" id="ARBA00011738"/>
    </source>
</evidence>
<accession>A0A1H5UH54</accession>
<keyword evidence="6 9" id="KW-0808">Transferase</keyword>
<evidence type="ECO:0000256" key="7">
    <source>
        <dbReference type="ARBA" id="ARBA00022898"/>
    </source>
</evidence>
<evidence type="ECO:0000256" key="9">
    <source>
        <dbReference type="HAMAP-Rule" id="MF_01023"/>
    </source>
</evidence>
<evidence type="ECO:0000313" key="11">
    <source>
        <dbReference type="EMBL" id="SEF74370.1"/>
    </source>
</evidence>
<dbReference type="InterPro" id="IPR015424">
    <property type="entry name" value="PyrdxlP-dep_Trfase"/>
</dbReference>
<evidence type="ECO:0000256" key="6">
    <source>
        <dbReference type="ARBA" id="ARBA00022679"/>
    </source>
</evidence>
<keyword evidence="12" id="KW-1185">Reference proteome</keyword>
<keyword evidence="9" id="KW-0368">Histidine biosynthesis</keyword>
<dbReference type="UniPathway" id="UPA00031">
    <property type="reaction ID" value="UER00012"/>
</dbReference>
<dbReference type="PANTHER" id="PTHR43643:SF3">
    <property type="entry name" value="HISTIDINOL-PHOSPHATE AMINOTRANSFERASE"/>
    <property type="match status" value="1"/>
</dbReference>
<name>A0A1H5UH54_9GAMM</name>
<reference evidence="11 12" key="1">
    <citation type="submission" date="2016-10" db="EMBL/GenBank/DDBJ databases">
        <authorList>
            <person name="de Groot N.N."/>
        </authorList>
    </citation>
    <scope>NUCLEOTIDE SEQUENCE [LARGE SCALE GENOMIC DNA]</scope>
    <source>
        <strain evidence="11 12">DSM 22012</strain>
    </source>
</reference>
<dbReference type="HAMAP" id="MF_01023">
    <property type="entry name" value="HisC_aminotrans_2"/>
    <property type="match status" value="1"/>
</dbReference>
<dbReference type="InterPro" id="IPR015422">
    <property type="entry name" value="PyrdxlP-dep_Trfase_small"/>
</dbReference>
<sequence>MSKFWSPAIESLVPYTPGEQPRIANLTKLNTNENPYPPAPGAAEAIKSFATDRLRLYPDPNASRLKEALASEFETDSSKIFVGNGSDEVLALAFMAFFRQPKPLLMPETSYSFYDVYANLYAIDHQKIPLTHDFRIELDDYPSENGGIIFANPNAPTGVALPLSAIKTLLERNQDSVVLVDEAYVDFGGESAASLVDEFPNLLVVQTFSKSRSLAGMRIGYAIGSVELIDGLERVKNSFNSYPLDMLAIEAGCASLADKNYFSQTCQRIMQTREQSREALQALGFEVLPSATNFLFAKHGELSGSELMTYLREHNILVRHFSKPLIADYLRITVGTDAEMALLIETLRQHPAISSKPAP</sequence>
<evidence type="ECO:0000313" key="12">
    <source>
        <dbReference type="Proteomes" id="UP000236745"/>
    </source>
</evidence>
<comment type="subunit">
    <text evidence="4 9">Homodimer.</text>
</comment>
<comment type="catalytic activity">
    <reaction evidence="8 9">
        <text>L-histidinol phosphate + 2-oxoglutarate = 3-(imidazol-4-yl)-2-oxopropyl phosphate + L-glutamate</text>
        <dbReference type="Rhea" id="RHEA:23744"/>
        <dbReference type="ChEBI" id="CHEBI:16810"/>
        <dbReference type="ChEBI" id="CHEBI:29985"/>
        <dbReference type="ChEBI" id="CHEBI:57766"/>
        <dbReference type="ChEBI" id="CHEBI:57980"/>
        <dbReference type="EC" id="2.6.1.9"/>
    </reaction>
</comment>
<dbReference type="InterPro" id="IPR001917">
    <property type="entry name" value="Aminotrans_II_pyridoxalP_BS"/>
</dbReference>
<dbReference type="RefSeq" id="WP_104001385.1">
    <property type="nucleotide sequence ID" value="NZ_FNVQ01000001.1"/>
</dbReference>
<evidence type="ECO:0000259" key="10">
    <source>
        <dbReference type="Pfam" id="PF00155"/>
    </source>
</evidence>
<dbReference type="AlphaFoldDB" id="A0A1H5UH54"/>
<proteinExistence type="inferred from homology"/>
<dbReference type="PROSITE" id="PS00599">
    <property type="entry name" value="AA_TRANSFER_CLASS_2"/>
    <property type="match status" value="1"/>
</dbReference>
<comment type="similarity">
    <text evidence="3 9">Belongs to the class-II pyridoxal-phosphate-dependent aminotransferase family. Histidinol-phosphate aminotransferase subfamily.</text>
</comment>
<dbReference type="EC" id="2.6.1.9" evidence="9"/>
<dbReference type="EMBL" id="FNVQ01000001">
    <property type="protein sequence ID" value="SEF74370.1"/>
    <property type="molecule type" value="Genomic_DNA"/>
</dbReference>
<dbReference type="GO" id="GO:0030170">
    <property type="term" value="F:pyridoxal phosphate binding"/>
    <property type="evidence" value="ECO:0007669"/>
    <property type="project" value="InterPro"/>
</dbReference>
<keyword evidence="9" id="KW-0028">Amino-acid biosynthesis</keyword>
<dbReference type="GO" id="GO:0000105">
    <property type="term" value="P:L-histidine biosynthetic process"/>
    <property type="evidence" value="ECO:0007669"/>
    <property type="project" value="UniProtKB-UniRule"/>
</dbReference>
<dbReference type="PANTHER" id="PTHR43643">
    <property type="entry name" value="HISTIDINOL-PHOSPHATE AMINOTRANSFERASE 2"/>
    <property type="match status" value="1"/>
</dbReference>
<evidence type="ECO:0000256" key="2">
    <source>
        <dbReference type="ARBA" id="ARBA00005011"/>
    </source>
</evidence>
<keyword evidence="7 9" id="KW-0663">Pyridoxal phosphate</keyword>
<dbReference type="CDD" id="cd00609">
    <property type="entry name" value="AAT_like"/>
    <property type="match status" value="1"/>
</dbReference>
<evidence type="ECO:0000256" key="3">
    <source>
        <dbReference type="ARBA" id="ARBA00007970"/>
    </source>
</evidence>
<dbReference type="Gene3D" id="3.40.640.10">
    <property type="entry name" value="Type I PLP-dependent aspartate aminotransferase-like (Major domain)"/>
    <property type="match status" value="1"/>
</dbReference>
<dbReference type="GO" id="GO:0004400">
    <property type="term" value="F:histidinol-phosphate transaminase activity"/>
    <property type="evidence" value="ECO:0007669"/>
    <property type="project" value="UniProtKB-UniRule"/>
</dbReference>
<dbReference type="Pfam" id="PF00155">
    <property type="entry name" value="Aminotran_1_2"/>
    <property type="match status" value="1"/>
</dbReference>
<feature type="modified residue" description="N6-(pyridoxal phosphate)lysine" evidence="9">
    <location>
        <position position="210"/>
    </location>
</feature>
<dbReference type="SUPFAM" id="SSF53383">
    <property type="entry name" value="PLP-dependent transferases"/>
    <property type="match status" value="1"/>
</dbReference>
<dbReference type="NCBIfam" id="TIGR01141">
    <property type="entry name" value="hisC"/>
    <property type="match status" value="1"/>
</dbReference>
<gene>
    <name evidence="9" type="primary">hisC</name>
    <name evidence="11" type="ORF">SAMN05444390_101384</name>
</gene>
<comment type="pathway">
    <text evidence="2 9">Amino-acid biosynthesis; L-histidine biosynthesis; L-histidine from 5-phospho-alpha-D-ribose 1-diphosphate: step 7/9.</text>
</comment>
<evidence type="ECO:0000256" key="8">
    <source>
        <dbReference type="ARBA" id="ARBA00047481"/>
    </source>
</evidence>